<dbReference type="Gene3D" id="3.30.1360.120">
    <property type="entry name" value="Probable tRNA modification gtpase trme, domain 1"/>
    <property type="match status" value="2"/>
</dbReference>
<evidence type="ECO:0000256" key="1">
    <source>
        <dbReference type="ARBA" id="ARBA00022946"/>
    </source>
</evidence>
<dbReference type="EMBL" id="JBHUFA010000001">
    <property type="protein sequence ID" value="MFD1695209.1"/>
    <property type="molecule type" value="Genomic_DNA"/>
</dbReference>
<evidence type="ECO:0000313" key="3">
    <source>
        <dbReference type="EMBL" id="MFD1695209.1"/>
    </source>
</evidence>
<protein>
    <submittedName>
        <fullName evidence="3">YgfZ/GcvT domain-containing protein</fullName>
    </submittedName>
</protein>
<dbReference type="InterPro" id="IPR045179">
    <property type="entry name" value="YgfZ/GcvT"/>
</dbReference>
<accession>A0ABW4JVE8</accession>
<dbReference type="NCBIfam" id="TIGR03317">
    <property type="entry name" value="ygfZ_signature"/>
    <property type="match status" value="1"/>
</dbReference>
<dbReference type="InterPro" id="IPR017703">
    <property type="entry name" value="YgfZ/GCV_T_CS"/>
</dbReference>
<dbReference type="PANTHER" id="PTHR22602">
    <property type="entry name" value="TRANSFERASE CAF17, MITOCHONDRIAL-RELATED"/>
    <property type="match status" value="1"/>
</dbReference>
<reference evidence="4" key="1">
    <citation type="journal article" date="2019" name="Int. J. Syst. Evol. Microbiol.">
        <title>The Global Catalogue of Microorganisms (GCM) 10K type strain sequencing project: providing services to taxonomists for standard genome sequencing and annotation.</title>
        <authorList>
            <consortium name="The Broad Institute Genomics Platform"/>
            <consortium name="The Broad Institute Genome Sequencing Center for Infectious Disease"/>
            <person name="Wu L."/>
            <person name="Ma J."/>
        </authorList>
    </citation>
    <scope>NUCLEOTIDE SEQUENCE [LARGE SCALE GENOMIC DNA]</scope>
    <source>
        <strain evidence="4">JCM 3369</strain>
    </source>
</reference>
<gene>
    <name evidence="3" type="ORF">ACFSC7_06750</name>
</gene>
<dbReference type="PANTHER" id="PTHR22602:SF0">
    <property type="entry name" value="TRANSFERASE CAF17, MITOCHONDRIAL-RELATED"/>
    <property type="match status" value="1"/>
</dbReference>
<feature type="domain" description="CAF17 C-terminal" evidence="2">
    <location>
        <begin position="207"/>
        <end position="279"/>
    </location>
</feature>
<dbReference type="Proteomes" id="UP001597327">
    <property type="component" value="Unassembled WGS sequence"/>
</dbReference>
<comment type="caution">
    <text evidence="3">The sequence shown here is derived from an EMBL/GenBank/DDBJ whole genome shotgun (WGS) entry which is preliminary data.</text>
</comment>
<dbReference type="InterPro" id="IPR027266">
    <property type="entry name" value="TrmE/GcvT-like"/>
</dbReference>
<dbReference type="SUPFAM" id="SSF103025">
    <property type="entry name" value="Folate-binding domain"/>
    <property type="match status" value="1"/>
</dbReference>
<organism evidence="3 4">
    <name type="scientific">Roseibium aestuarii</name>
    <dbReference type="NCBI Taxonomy" id="2600299"/>
    <lineage>
        <taxon>Bacteria</taxon>
        <taxon>Pseudomonadati</taxon>
        <taxon>Pseudomonadota</taxon>
        <taxon>Alphaproteobacteria</taxon>
        <taxon>Hyphomicrobiales</taxon>
        <taxon>Stappiaceae</taxon>
        <taxon>Roseibium</taxon>
    </lineage>
</organism>
<dbReference type="RefSeq" id="WP_149891033.1">
    <property type="nucleotide sequence ID" value="NZ_JBHUFA010000001.1"/>
</dbReference>
<keyword evidence="1" id="KW-0809">Transit peptide</keyword>
<proteinExistence type="predicted"/>
<keyword evidence="4" id="KW-1185">Reference proteome</keyword>
<name>A0ABW4JVE8_9HYPH</name>
<evidence type="ECO:0000313" key="4">
    <source>
        <dbReference type="Proteomes" id="UP001597327"/>
    </source>
</evidence>
<sequence>MTPLAFTLLPDRALLAVGGEEAHHFLQNLISCDLESVDRDGAGFGALLTPQGKILFDFLIARDGERYLIDTPAETSADLLKRLTFYRLRAKVTLQALADWGVGVGALPGDTAEGLLSVTDPRLAALGQRHYGPLETLSALAAETDGPAAYEAHRIALGVPQGLSDFVWSDVFPHDADMDQLNGVSFRKGCYVGQEVVSRMQHRSTARKRMIRVSADAPLPARGTPVLAGDRSIGEMGSSSRTEGLALVRLDKARAALDAGETITVEGVSVRLALPDWATFGWPEGAESE</sequence>
<evidence type="ECO:0000259" key="2">
    <source>
        <dbReference type="Pfam" id="PF25455"/>
    </source>
</evidence>
<dbReference type="Pfam" id="PF25455">
    <property type="entry name" value="Beta-barrel_CAF17_C"/>
    <property type="match status" value="1"/>
</dbReference>
<dbReference type="PIRSF" id="PIRSF006487">
    <property type="entry name" value="GcvT"/>
    <property type="match status" value="1"/>
</dbReference>
<dbReference type="InterPro" id="IPR057460">
    <property type="entry name" value="CAF17_C"/>
</dbReference>